<accession>A0A559JVW1</accession>
<comment type="caution">
    <text evidence="1">The sequence shown here is derived from an EMBL/GenBank/DDBJ whole genome shotgun (WGS) entry which is preliminary data.</text>
</comment>
<sequence length="309" mass="35287">MTDQSKDNLVLFPKTLDYYQIQLTKMLETERYGEAKALLSFLLTCHGDADKHHTEWQALLGWLEAAFPGTAGDLDYDALLTDDFGEEETDEKDLFKRKVAERSATDADYIPQLLASLYSSVDPGQQMLILGQLMHVVHPDVDLSLRQWLAREEYVPPLQFRALQAIRSQGAAGPVSFWRDGESLTVEAGDTPLTFAEFPQGVHQVLERVSRSAEVSDPTLAYFAEEIWKDCVEIAYGSLIYKSMIADDDGSSDVWAAALHQLLMEKLHARYGDEWIREMYGITDELRFRYEQALRWLRQYSMEPRSVDS</sequence>
<gene>
    <name evidence="1" type="ORF">FPZ45_00010</name>
</gene>
<dbReference type="AlphaFoldDB" id="A0A559JVW1"/>
<dbReference type="OrthoDB" id="2677436at2"/>
<name>A0A559JVW1_9BACL</name>
<reference evidence="1 2" key="1">
    <citation type="submission" date="2019-07" db="EMBL/GenBank/DDBJ databases">
        <authorList>
            <person name="Kim J."/>
        </authorList>
    </citation>
    <scope>NUCLEOTIDE SEQUENCE [LARGE SCALE GENOMIC DNA]</scope>
    <source>
        <strain evidence="1 2">G13</strain>
    </source>
</reference>
<dbReference type="Proteomes" id="UP000316330">
    <property type="component" value="Unassembled WGS sequence"/>
</dbReference>
<protein>
    <submittedName>
        <fullName evidence="1">Uncharacterized protein</fullName>
    </submittedName>
</protein>
<dbReference type="RefSeq" id="WP_144696923.1">
    <property type="nucleotide sequence ID" value="NZ_VNJJ01000001.1"/>
</dbReference>
<evidence type="ECO:0000313" key="2">
    <source>
        <dbReference type="Proteomes" id="UP000316330"/>
    </source>
</evidence>
<evidence type="ECO:0000313" key="1">
    <source>
        <dbReference type="EMBL" id="TVY04031.1"/>
    </source>
</evidence>
<organism evidence="1 2">
    <name type="scientific">Cohnella terricola</name>
    <dbReference type="NCBI Taxonomy" id="1289167"/>
    <lineage>
        <taxon>Bacteria</taxon>
        <taxon>Bacillati</taxon>
        <taxon>Bacillota</taxon>
        <taxon>Bacilli</taxon>
        <taxon>Bacillales</taxon>
        <taxon>Paenibacillaceae</taxon>
        <taxon>Cohnella</taxon>
    </lineage>
</organism>
<dbReference type="EMBL" id="VNJJ01000001">
    <property type="protein sequence ID" value="TVY04031.1"/>
    <property type="molecule type" value="Genomic_DNA"/>
</dbReference>
<keyword evidence="2" id="KW-1185">Reference proteome</keyword>
<proteinExistence type="predicted"/>